<sequence>MLGFLKWALGKTRVYGLNHAVLNMKLPPESMWMNMGYWKNTGDFPEACQALLDQVLETGLATERSPSVRILDVGCGCGDQSAYIASLTYGALDKTPNIALTASGSGFNSSDGGSDPALRHIIGKESLKPLVNTYIGITLEPSQAQIARQRIRLQQKRNNGQGSCSSADVFCADGAKPSSWTGELQNSISNIVGTTHDPDTSTWLLALDTMYHFRPSRLPILHYARNTLHASFMAYDLLLADNTSWWQRLRMRLVCWITGSPFGNFLTREEYVRLLVAAGYEASQIEIKDVSRHVFAGISEFLGQRLQDGQPYGLNVGKFRGAKLLFGWWARSGVVRGVVVVARRS</sequence>
<dbReference type="EMBL" id="JAPQKN010000001">
    <property type="protein sequence ID" value="KAJ5176362.1"/>
    <property type="molecule type" value="Genomic_DNA"/>
</dbReference>
<dbReference type="Proteomes" id="UP001149163">
    <property type="component" value="Unassembled WGS sequence"/>
</dbReference>
<gene>
    <name evidence="1" type="ORF">N7482_002239</name>
</gene>
<dbReference type="GeneID" id="81423540"/>
<reference evidence="1" key="1">
    <citation type="submission" date="2022-11" db="EMBL/GenBank/DDBJ databases">
        <authorList>
            <person name="Petersen C."/>
        </authorList>
    </citation>
    <scope>NUCLEOTIDE SEQUENCE</scope>
    <source>
        <strain evidence="1">IBT 26290</strain>
    </source>
</reference>
<protein>
    <recommendedName>
        <fullName evidence="3">S-adenosyl-L-methionine-dependent methyltransferase</fullName>
    </recommendedName>
</protein>
<dbReference type="OrthoDB" id="61390at2759"/>
<accession>A0A9W9IH76</accession>
<name>A0A9W9IH76_9EURO</name>
<proteinExistence type="predicted"/>
<reference evidence="1" key="2">
    <citation type="journal article" date="2023" name="IMA Fungus">
        <title>Comparative genomic study of the Penicillium genus elucidates a diverse pangenome and 15 lateral gene transfer events.</title>
        <authorList>
            <person name="Petersen C."/>
            <person name="Sorensen T."/>
            <person name="Nielsen M.R."/>
            <person name="Sondergaard T.E."/>
            <person name="Sorensen J.L."/>
            <person name="Fitzpatrick D.A."/>
            <person name="Frisvad J.C."/>
            <person name="Nielsen K.L."/>
        </authorList>
    </citation>
    <scope>NUCLEOTIDE SEQUENCE</scope>
    <source>
        <strain evidence="1">IBT 26290</strain>
    </source>
</reference>
<dbReference type="RefSeq" id="XP_056547970.1">
    <property type="nucleotide sequence ID" value="XM_056684364.1"/>
</dbReference>
<dbReference type="Gene3D" id="3.40.50.150">
    <property type="entry name" value="Vaccinia Virus protein VP39"/>
    <property type="match status" value="1"/>
</dbReference>
<dbReference type="InterPro" id="IPR029063">
    <property type="entry name" value="SAM-dependent_MTases_sf"/>
</dbReference>
<evidence type="ECO:0000313" key="1">
    <source>
        <dbReference type="EMBL" id="KAJ5176362.1"/>
    </source>
</evidence>
<comment type="caution">
    <text evidence="1">The sequence shown here is derived from an EMBL/GenBank/DDBJ whole genome shotgun (WGS) entry which is preliminary data.</text>
</comment>
<dbReference type="AlphaFoldDB" id="A0A9W9IH76"/>
<evidence type="ECO:0000313" key="2">
    <source>
        <dbReference type="Proteomes" id="UP001149163"/>
    </source>
</evidence>
<dbReference type="SUPFAM" id="SSF53335">
    <property type="entry name" value="S-adenosyl-L-methionine-dependent methyltransferases"/>
    <property type="match status" value="1"/>
</dbReference>
<evidence type="ECO:0008006" key="3">
    <source>
        <dbReference type="Google" id="ProtNLM"/>
    </source>
</evidence>
<keyword evidence="2" id="KW-1185">Reference proteome</keyword>
<organism evidence="1 2">
    <name type="scientific">Penicillium canariense</name>
    <dbReference type="NCBI Taxonomy" id="189055"/>
    <lineage>
        <taxon>Eukaryota</taxon>
        <taxon>Fungi</taxon>
        <taxon>Dikarya</taxon>
        <taxon>Ascomycota</taxon>
        <taxon>Pezizomycotina</taxon>
        <taxon>Eurotiomycetes</taxon>
        <taxon>Eurotiomycetidae</taxon>
        <taxon>Eurotiales</taxon>
        <taxon>Aspergillaceae</taxon>
        <taxon>Penicillium</taxon>
    </lineage>
</organism>